<dbReference type="PANTHER" id="PTHR12093:SF10">
    <property type="entry name" value="MEMBRANE-ASSOCIATED PROTEIN HEM"/>
    <property type="match status" value="1"/>
</dbReference>
<dbReference type="GO" id="GO:0031209">
    <property type="term" value="C:SCAR complex"/>
    <property type="evidence" value="ECO:0007669"/>
    <property type="project" value="TreeGrafter"/>
</dbReference>
<organism evidence="2 3">
    <name type="scientific">Aromia moschata</name>
    <dbReference type="NCBI Taxonomy" id="1265417"/>
    <lineage>
        <taxon>Eukaryota</taxon>
        <taxon>Metazoa</taxon>
        <taxon>Ecdysozoa</taxon>
        <taxon>Arthropoda</taxon>
        <taxon>Hexapoda</taxon>
        <taxon>Insecta</taxon>
        <taxon>Pterygota</taxon>
        <taxon>Neoptera</taxon>
        <taxon>Endopterygota</taxon>
        <taxon>Coleoptera</taxon>
        <taxon>Polyphaga</taxon>
        <taxon>Cucujiformia</taxon>
        <taxon>Chrysomeloidea</taxon>
        <taxon>Cerambycidae</taxon>
        <taxon>Cerambycinae</taxon>
        <taxon>Callichromatini</taxon>
        <taxon>Aromia</taxon>
    </lineage>
</organism>
<evidence type="ECO:0000313" key="2">
    <source>
        <dbReference type="EMBL" id="KAJ8961396.1"/>
    </source>
</evidence>
<dbReference type="EMBL" id="JAPWTK010000005">
    <property type="protein sequence ID" value="KAJ8961396.1"/>
    <property type="molecule type" value="Genomic_DNA"/>
</dbReference>
<dbReference type="Pfam" id="PF09735">
    <property type="entry name" value="Nckap1"/>
    <property type="match status" value="1"/>
</dbReference>
<dbReference type="GO" id="GO:0030031">
    <property type="term" value="P:cell projection assembly"/>
    <property type="evidence" value="ECO:0007669"/>
    <property type="project" value="TreeGrafter"/>
</dbReference>
<dbReference type="GO" id="GO:0048812">
    <property type="term" value="P:neuron projection morphogenesis"/>
    <property type="evidence" value="ECO:0007669"/>
    <property type="project" value="TreeGrafter"/>
</dbReference>
<evidence type="ECO:0000256" key="1">
    <source>
        <dbReference type="ARBA" id="ARBA00037947"/>
    </source>
</evidence>
<sequence>MDAFQVDLDISTNFELTKHYLDLVTTYVSLMVLLSRVEDRKAVLGLFNAAYEIVHGSPDQSFPRLGSMIMDYDIPFKKLCEEFVPHSRLLAQAINSLIPVYIPRNVSADKWRSEQKLTLVGNPALLLKPDNFNKLFLNALESSWVIPLFRDEVVHIHQYIWSFFDTLKGYSKRISEVKDAYNQAVQKRVIIIVSVESF</sequence>
<name>A0AAV8ZDY7_9CUCU</name>
<dbReference type="AlphaFoldDB" id="A0AAV8ZDY7"/>
<dbReference type="PANTHER" id="PTHR12093">
    <property type="entry name" value="NCK-ASSOCIATED PROTEIN 1"/>
    <property type="match status" value="1"/>
</dbReference>
<protein>
    <submittedName>
        <fullName evidence="2">Uncharacterized protein</fullName>
    </submittedName>
</protein>
<evidence type="ECO:0000313" key="3">
    <source>
        <dbReference type="Proteomes" id="UP001162162"/>
    </source>
</evidence>
<keyword evidence="3" id="KW-1185">Reference proteome</keyword>
<gene>
    <name evidence="2" type="ORF">NQ318_014641</name>
</gene>
<dbReference type="GO" id="GO:0016477">
    <property type="term" value="P:cell migration"/>
    <property type="evidence" value="ECO:0007669"/>
    <property type="project" value="TreeGrafter"/>
</dbReference>
<dbReference type="Proteomes" id="UP001162162">
    <property type="component" value="Unassembled WGS sequence"/>
</dbReference>
<reference evidence="2" key="1">
    <citation type="journal article" date="2023" name="Insect Mol. Biol.">
        <title>Genome sequencing provides insights into the evolution of gene families encoding plant cell wall-degrading enzymes in longhorned beetles.</title>
        <authorList>
            <person name="Shin N.R."/>
            <person name="Okamura Y."/>
            <person name="Kirsch R."/>
            <person name="Pauchet Y."/>
        </authorList>
    </citation>
    <scope>NUCLEOTIDE SEQUENCE</scope>
    <source>
        <strain evidence="2">AMC_N1</strain>
    </source>
</reference>
<proteinExistence type="inferred from homology"/>
<comment type="similarity">
    <text evidence="1">Belongs to the HEM-1/HEM-2 family.</text>
</comment>
<dbReference type="InterPro" id="IPR019137">
    <property type="entry name" value="Nck-associated_protein-1"/>
</dbReference>
<accession>A0AAV8ZDY7</accession>
<dbReference type="GO" id="GO:0030866">
    <property type="term" value="P:cortical actin cytoskeleton organization"/>
    <property type="evidence" value="ECO:0007669"/>
    <property type="project" value="TreeGrafter"/>
</dbReference>
<comment type="caution">
    <text evidence="2">The sequence shown here is derived from an EMBL/GenBank/DDBJ whole genome shotgun (WGS) entry which is preliminary data.</text>
</comment>